<evidence type="ECO:0000256" key="5">
    <source>
        <dbReference type="ARBA" id="ARBA00023329"/>
    </source>
</evidence>
<dbReference type="FunFam" id="3.30.1490.20:FF:000008">
    <property type="entry name" value="Synapsin I"/>
    <property type="match status" value="1"/>
</dbReference>
<dbReference type="KEGG" id="pmrn:116947499"/>
<evidence type="ECO:0000256" key="3">
    <source>
        <dbReference type="ARBA" id="ARBA00022553"/>
    </source>
</evidence>
<dbReference type="Gene3D" id="3.30.1490.20">
    <property type="entry name" value="ATP-grasp fold, A domain"/>
    <property type="match status" value="1"/>
</dbReference>
<dbReference type="InterPro" id="IPR001359">
    <property type="entry name" value="Synapsin"/>
</dbReference>
<dbReference type="RefSeq" id="XP_032819205.1">
    <property type="nucleotide sequence ID" value="XM_032963314.1"/>
</dbReference>
<dbReference type="InterPro" id="IPR020897">
    <property type="entry name" value="Synapsin_pre-ATP-grasp_dom"/>
</dbReference>
<proteinExistence type="inferred from homology"/>
<dbReference type="GO" id="GO:0030672">
    <property type="term" value="C:synaptic vesicle membrane"/>
    <property type="evidence" value="ECO:0007669"/>
    <property type="project" value="TreeGrafter"/>
</dbReference>
<dbReference type="Gene3D" id="3.40.50.20">
    <property type="match status" value="1"/>
</dbReference>
<dbReference type="SUPFAM" id="SSF52440">
    <property type="entry name" value="PreATP-grasp domain"/>
    <property type="match status" value="1"/>
</dbReference>
<dbReference type="InterPro" id="IPR019735">
    <property type="entry name" value="Synapsin_CS"/>
</dbReference>
<evidence type="ECO:0000256" key="1">
    <source>
        <dbReference type="ARBA" id="ARBA00004234"/>
    </source>
</evidence>
<feature type="domain" description="Synapsin pre-ATP-grasp" evidence="7">
    <location>
        <begin position="99"/>
        <end position="199"/>
    </location>
</feature>
<evidence type="ECO:0000256" key="6">
    <source>
        <dbReference type="SAM" id="MobiDB-lite"/>
    </source>
</evidence>
<accession>A0AAJ7TJU4</accession>
<keyword evidence="9" id="KW-1185">Reference proteome</keyword>
<evidence type="ECO:0000256" key="2">
    <source>
        <dbReference type="ARBA" id="ARBA00008243"/>
    </source>
</evidence>
<evidence type="ECO:0000256" key="4">
    <source>
        <dbReference type="ARBA" id="ARBA00023018"/>
    </source>
</evidence>
<dbReference type="SUPFAM" id="SSF56059">
    <property type="entry name" value="Glutathione synthetase ATP-binding domain-like"/>
    <property type="match status" value="1"/>
</dbReference>
<dbReference type="Proteomes" id="UP001318040">
    <property type="component" value="Chromosome 30"/>
</dbReference>
<dbReference type="GeneID" id="116947499"/>
<dbReference type="Pfam" id="PF10581">
    <property type="entry name" value="Synapsin_N"/>
    <property type="match status" value="1"/>
</dbReference>
<comment type="subcellular location">
    <subcellularLocation>
        <location evidence="1">Cytoplasmic vesicle</location>
        <location evidence="1">Secretory vesicle</location>
        <location evidence="1">Synaptic vesicle</location>
    </subcellularLocation>
</comment>
<feature type="compositionally biased region" description="Polar residues" evidence="6">
    <location>
        <begin position="532"/>
        <end position="542"/>
    </location>
</feature>
<name>A0AAJ7TJU4_PETMA</name>
<reference evidence="10" key="1">
    <citation type="submission" date="2025-08" db="UniProtKB">
        <authorList>
            <consortium name="RefSeq"/>
        </authorList>
    </citation>
    <scope>IDENTIFICATION</scope>
    <source>
        <tissue evidence="10">Sperm</tissue>
    </source>
</reference>
<dbReference type="FunFam" id="3.40.50.20:FF:000008">
    <property type="entry name" value="Synapsin III"/>
    <property type="match status" value="1"/>
</dbReference>
<dbReference type="PANTHER" id="PTHR10841">
    <property type="entry name" value="SYNAPSIN"/>
    <property type="match status" value="1"/>
</dbReference>
<dbReference type="Pfam" id="PF02078">
    <property type="entry name" value="Synapsin"/>
    <property type="match status" value="1"/>
</dbReference>
<keyword evidence="4" id="KW-0770">Synapse</keyword>
<evidence type="ECO:0000313" key="10">
    <source>
        <dbReference type="RefSeq" id="XP_032819205.1"/>
    </source>
</evidence>
<dbReference type="Gene3D" id="3.30.470.20">
    <property type="entry name" value="ATP-grasp fold, B domain"/>
    <property type="match status" value="1"/>
</dbReference>
<feature type="compositionally biased region" description="Low complexity" evidence="6">
    <location>
        <begin position="543"/>
        <end position="576"/>
    </location>
</feature>
<dbReference type="PROSITE" id="PS00416">
    <property type="entry name" value="SYNAPSIN_2"/>
    <property type="match status" value="1"/>
</dbReference>
<feature type="compositionally biased region" description="Pro residues" evidence="6">
    <location>
        <begin position="514"/>
        <end position="523"/>
    </location>
</feature>
<feature type="domain" description="Synapsin ATP-binding" evidence="8">
    <location>
        <begin position="201"/>
        <end position="402"/>
    </location>
</feature>
<dbReference type="FunFam" id="3.30.470.20:FF:000042">
    <property type="entry name" value="Synapsin III"/>
    <property type="match status" value="1"/>
</dbReference>
<evidence type="ECO:0000313" key="9">
    <source>
        <dbReference type="Proteomes" id="UP001318040"/>
    </source>
</evidence>
<feature type="region of interest" description="Disordered" evidence="6">
    <location>
        <begin position="442"/>
        <end position="617"/>
    </location>
</feature>
<dbReference type="PRINTS" id="PR01368">
    <property type="entry name" value="SYNAPSIN"/>
</dbReference>
<protein>
    <submittedName>
        <fullName evidence="10">Synapsin-2-like</fullName>
    </submittedName>
</protein>
<feature type="region of interest" description="Disordered" evidence="6">
    <location>
        <begin position="29"/>
        <end position="65"/>
    </location>
</feature>
<dbReference type="PANTHER" id="PTHR10841:SF17">
    <property type="entry name" value="SYNAPSIN"/>
    <property type="match status" value="1"/>
</dbReference>
<dbReference type="Pfam" id="PF02750">
    <property type="entry name" value="Synapsin_C"/>
    <property type="match status" value="1"/>
</dbReference>
<keyword evidence="5" id="KW-0968">Cytoplasmic vesicle</keyword>
<dbReference type="PROSITE" id="PS00415">
    <property type="entry name" value="SYNAPSIN_1"/>
    <property type="match status" value="1"/>
</dbReference>
<dbReference type="InterPro" id="IPR013815">
    <property type="entry name" value="ATP_grasp_subdomain_1"/>
</dbReference>
<dbReference type="InterPro" id="IPR020898">
    <property type="entry name" value="Synapsin_ATP-bd_dom"/>
</dbReference>
<dbReference type="AlphaFoldDB" id="A0AAJ7TJU4"/>
<feature type="compositionally biased region" description="Polar residues" evidence="6">
    <location>
        <begin position="461"/>
        <end position="481"/>
    </location>
</feature>
<keyword evidence="3" id="KW-0597">Phosphoprotein</keyword>
<sequence>MNFLRRRLSDSNFMTNLPNGYMMDLQRPDGTTATGAAAAATATSTATSPAPERRQSMQTVPSASMAPPVTGSGGGFFSSLSQAVKQTTGLGDQSSSHAAKRPKVLLVIDDRHTDWAKFFKGKKIHGEYDIKVEQAEFSEINLAAYTETGCMVDMQLMRNGTKVVRSFKPDFVLVRQPARGTGEDFRTLLVGLEYGGVPAVNPLSSVHAFCDKPWVFSQLIRIRKNLGSKRFPLIEQSFFADHREMLTASTFPVVVKIGHAHSGMGKVKVENHYDFQDMAGVVAMAQTYATCEPFIDSKYDIRVQKIGANYKAYMRTSISGNWKANTGSAMLEQIAMTEKYQLWVDACAEMFGGLDICAVKAVHGKDGQDYIIEAMDSTMPLIGEHQDEDRQLVTELVATRMDLLLPKAEELAAQRAAQASGAPCLPPQQGCLQYILDCNGSTPGSPQQPAPSSSVAQKQPTPTVLQRSASTDKAPTALQQQKSGPAAAAAAAAAASGGAKPKSGGNPQTQQPRPSAPGQPVPPDRQGAAGPTGSTTKHSQQRTSASSASSASSSSASSPADAAAAASAAAATPAASTKPEQKPHPQLNKSRSVSGTMGGGDGAGKAGSGEEEAKAETIRTLRKSFASLFSD</sequence>
<feature type="compositionally biased region" description="Gly residues" evidence="6">
    <location>
        <begin position="596"/>
        <end position="607"/>
    </location>
</feature>
<evidence type="ECO:0000259" key="7">
    <source>
        <dbReference type="Pfam" id="PF02078"/>
    </source>
</evidence>
<gene>
    <name evidence="10" type="primary">LOC116947499</name>
</gene>
<feature type="compositionally biased region" description="Low complexity" evidence="6">
    <location>
        <begin position="482"/>
        <end position="505"/>
    </location>
</feature>
<dbReference type="InterPro" id="IPR019736">
    <property type="entry name" value="Synapsin_P_site"/>
</dbReference>
<feature type="compositionally biased region" description="Low complexity" evidence="6">
    <location>
        <begin position="30"/>
        <end position="50"/>
    </location>
</feature>
<dbReference type="GO" id="GO:0005524">
    <property type="term" value="F:ATP binding"/>
    <property type="evidence" value="ECO:0007669"/>
    <property type="project" value="InterPro"/>
</dbReference>
<dbReference type="InterPro" id="IPR016185">
    <property type="entry name" value="PreATP-grasp_dom_sf"/>
</dbReference>
<comment type="similarity">
    <text evidence="2">Belongs to the synapsin family.</text>
</comment>
<evidence type="ECO:0000259" key="8">
    <source>
        <dbReference type="Pfam" id="PF02750"/>
    </source>
</evidence>
<organism evidence="9 10">
    <name type="scientific">Petromyzon marinus</name>
    <name type="common">Sea lamprey</name>
    <dbReference type="NCBI Taxonomy" id="7757"/>
    <lineage>
        <taxon>Eukaryota</taxon>
        <taxon>Metazoa</taxon>
        <taxon>Chordata</taxon>
        <taxon>Craniata</taxon>
        <taxon>Vertebrata</taxon>
        <taxon>Cyclostomata</taxon>
        <taxon>Hyperoartia</taxon>
        <taxon>Petromyzontiformes</taxon>
        <taxon>Petromyzontidae</taxon>
        <taxon>Petromyzon</taxon>
    </lineage>
</organism>
<dbReference type="GO" id="GO:0007269">
    <property type="term" value="P:neurotransmitter secretion"/>
    <property type="evidence" value="ECO:0007669"/>
    <property type="project" value="InterPro"/>
</dbReference>
<feature type="compositionally biased region" description="Low complexity" evidence="6">
    <location>
        <begin position="445"/>
        <end position="460"/>
    </location>
</feature>